<accession>A0A2M6XTN8</accession>
<dbReference type="Proteomes" id="UP000230586">
    <property type="component" value="Unassembled WGS sequence"/>
</dbReference>
<dbReference type="EMBL" id="PEXX01000002">
    <property type="protein sequence ID" value="PIU11015.1"/>
    <property type="molecule type" value="Genomic_DNA"/>
</dbReference>
<dbReference type="AlphaFoldDB" id="A0A2M6XTN8"/>
<protein>
    <submittedName>
        <fullName evidence="1">Uncharacterized protein</fullName>
    </submittedName>
</protein>
<reference evidence="2" key="1">
    <citation type="submission" date="2017-09" db="EMBL/GenBank/DDBJ databases">
        <title>Depth-based differentiation of microbial function through sediment-hosted aquifers and enrichment of novel symbionts in the deep terrestrial subsurface.</title>
        <authorList>
            <person name="Probst A.J."/>
            <person name="Ladd B."/>
            <person name="Jarett J.K."/>
            <person name="Geller-Mcgrath D.E."/>
            <person name="Sieber C.M.K."/>
            <person name="Emerson J.B."/>
            <person name="Anantharaman K."/>
            <person name="Thomas B.C."/>
            <person name="Malmstrom R."/>
            <person name="Stieglmeier M."/>
            <person name="Klingl A."/>
            <person name="Woyke T."/>
            <person name="Ryan C.M."/>
            <person name="Banfield J.F."/>
        </authorList>
    </citation>
    <scope>NUCLEOTIDE SEQUENCE [LARGE SCALE GENOMIC DNA]</scope>
</reference>
<proteinExistence type="predicted"/>
<evidence type="ECO:0000313" key="1">
    <source>
        <dbReference type="EMBL" id="PIU11015.1"/>
    </source>
</evidence>
<name>A0A2M6XTN8_9BACT</name>
<sequence>MSKNIARTENKMKKNTARILVFVILASYIGVIAPINRQAAAASRLTSITDQLTSVSNSTIAGSTAGDSSNVQKANHTISFTLDASTGLAAGDNIYLEFDSGFFVPTTSPASLDYGDIDLNCGSEEDLSTTASGATWGVATTTSSITITSGTDTVAAGSTCTIEIGANASGGVEQLVNPATTGLKLITVKLRTSTTVDQDGKTAVYVIDDGSVVVSATVDPILSFEIIGGNAVSFGTLEPNAYHKLAGVNTAYGYIDFATGQPVEDETVTVRSQAYTFKDTQAEADGDASYVLIGATAAQTALNLSRAINNNDASNVRAGVDAANDDMVNIVSAGTGTTGNAYTLAESVANANVVVSGATFTDGSAGGNYKETSVDFGGTDGDVGNSQTGNALKISTNSVGGYTIYVNNSSDGLYNGSTAISAWAAGGQYGWGMYAKAYGTKYADSDTPIAAEWKTSEAEPGNFSSSQETLAQETTGPVAETLIKMEYNVRVDGSQAAGSYQDTLTFVASATY</sequence>
<evidence type="ECO:0000313" key="2">
    <source>
        <dbReference type="Proteomes" id="UP000230586"/>
    </source>
</evidence>
<gene>
    <name evidence="1" type="ORF">COT27_00120</name>
</gene>
<organism evidence="1 2">
    <name type="scientific">Candidatus Kuenenbacteria bacterium CG08_land_8_20_14_0_20_37_23</name>
    <dbReference type="NCBI Taxonomy" id="1974617"/>
    <lineage>
        <taxon>Bacteria</taxon>
        <taxon>Candidatus Kueneniibacteriota</taxon>
    </lineage>
</organism>
<comment type="caution">
    <text evidence="1">The sequence shown here is derived from an EMBL/GenBank/DDBJ whole genome shotgun (WGS) entry which is preliminary data.</text>
</comment>